<dbReference type="Pfam" id="PF09115">
    <property type="entry name" value="DNApol3-delta_C"/>
    <property type="match status" value="1"/>
</dbReference>
<dbReference type="Gene3D" id="3.40.50.300">
    <property type="entry name" value="P-loop containing nucleotide triphosphate hydrolases"/>
    <property type="match status" value="1"/>
</dbReference>
<sequence>MKWYPWLNTTYQQILYRYQKANGHHALLLHSQPGNGEISLLYALSRWLICRQSNGVNKSCGLCKDCRLMIAGNHPDFYQLEPEKIHKNLGVDYIRSIIESIHHNAHQGGVKVILLPNTELLTDQSPNVLLKALEEPPTDTYFLLGCHTLSRLLPTLRSRCLYWSLSTPNEEIGLRWLKKAGFEDSLSAYTALRICANAPLLAEALLQPACWQKRTSLCEALQEAHISGNFLILLPILNRDKDYEPLHWLLSLISDALKWQKSAKISLVNIDKVELVAIIANRWPARTLHMQWRNCLKCLCQCQEISGINRELLLIHYLLNWERGISDSYLSL</sequence>
<dbReference type="SUPFAM" id="SSF52540">
    <property type="entry name" value="P-loop containing nucleoside triphosphate hydrolases"/>
    <property type="match status" value="1"/>
</dbReference>
<dbReference type="Pfam" id="PF13177">
    <property type="entry name" value="DNA_pol3_delta2"/>
    <property type="match status" value="1"/>
</dbReference>
<reference evidence="11" key="1">
    <citation type="submission" date="2016-01" db="EMBL/GenBank/DDBJ databases">
        <authorList>
            <person name="Husnik F."/>
        </authorList>
    </citation>
    <scope>NUCLEOTIDE SEQUENCE [LARGE SCALE GENOMIC DNA]</scope>
</reference>
<dbReference type="RefSeq" id="WP_067498464.1">
    <property type="nucleotide sequence ID" value="NZ_LN999832.1"/>
</dbReference>
<dbReference type="InterPro" id="IPR015199">
    <property type="entry name" value="DNA_pol_III_delta_C"/>
</dbReference>
<feature type="domain" description="DNA polymerase III subunit delta' AAA+ ATPase lid" evidence="9">
    <location>
        <begin position="168"/>
        <end position="207"/>
    </location>
</feature>
<keyword evidence="5" id="KW-0235">DNA replication</keyword>
<dbReference type="EC" id="2.7.7.7" evidence="1"/>
<name>A0A143WRG1_9ENTR</name>
<dbReference type="AlphaFoldDB" id="A0A143WRG1"/>
<dbReference type="EMBL" id="LN999832">
    <property type="protein sequence ID" value="CUX96308.1"/>
    <property type="molecule type" value="Genomic_DNA"/>
</dbReference>
<dbReference type="Pfam" id="PF21500">
    <property type="entry name" value="HolB_lid"/>
    <property type="match status" value="1"/>
</dbReference>
<dbReference type="Proteomes" id="UP000095665">
    <property type="component" value="Chromosome I"/>
</dbReference>
<evidence type="ECO:0000259" key="8">
    <source>
        <dbReference type="Pfam" id="PF09115"/>
    </source>
</evidence>
<dbReference type="SUPFAM" id="SSF48019">
    <property type="entry name" value="post-AAA+ oligomerization domain-like"/>
    <property type="match status" value="1"/>
</dbReference>
<proteinExistence type="predicted"/>
<protein>
    <recommendedName>
        <fullName evidence="2">DNA polymerase III subunit delta'</fullName>
        <ecNumber evidence="1">2.7.7.7</ecNumber>
    </recommendedName>
</protein>
<evidence type="ECO:0000256" key="1">
    <source>
        <dbReference type="ARBA" id="ARBA00012417"/>
    </source>
</evidence>
<evidence type="ECO:0000256" key="7">
    <source>
        <dbReference type="ARBA" id="ARBA00049244"/>
    </source>
</evidence>
<gene>
    <name evidence="10" type="primary">holB</name>
    <name evidence="10" type="ORF">FVIR_GE00468</name>
</gene>
<evidence type="ECO:0000256" key="5">
    <source>
        <dbReference type="ARBA" id="ARBA00022705"/>
    </source>
</evidence>
<feature type="domain" description="DNA polymerase III delta subunit C-terminal" evidence="8">
    <location>
        <begin position="210"/>
        <end position="322"/>
    </location>
</feature>
<dbReference type="PATRIC" id="fig|1070130.3.peg.781"/>
<accession>A0A143WRG1</accession>
<dbReference type="KEGG" id="ged:FVIR_GE00468"/>
<dbReference type="InterPro" id="IPR050238">
    <property type="entry name" value="DNA_Rep/Repair_Clamp_Loader"/>
</dbReference>
<dbReference type="GO" id="GO:0006261">
    <property type="term" value="P:DNA-templated DNA replication"/>
    <property type="evidence" value="ECO:0007669"/>
    <property type="project" value="TreeGrafter"/>
</dbReference>
<evidence type="ECO:0000259" key="9">
    <source>
        <dbReference type="Pfam" id="PF21500"/>
    </source>
</evidence>
<evidence type="ECO:0000256" key="2">
    <source>
        <dbReference type="ARBA" id="ARBA00014363"/>
    </source>
</evidence>
<dbReference type="OrthoDB" id="9811073at2"/>
<keyword evidence="6" id="KW-0239">DNA-directed DNA polymerase</keyword>
<dbReference type="InterPro" id="IPR008921">
    <property type="entry name" value="DNA_pol3_clamp-load_cplx_C"/>
</dbReference>
<evidence type="ECO:0000256" key="3">
    <source>
        <dbReference type="ARBA" id="ARBA00022679"/>
    </source>
</evidence>
<dbReference type="GO" id="GO:0003887">
    <property type="term" value="F:DNA-directed DNA polymerase activity"/>
    <property type="evidence" value="ECO:0007669"/>
    <property type="project" value="UniProtKB-KW"/>
</dbReference>
<dbReference type="PANTHER" id="PTHR11669">
    <property type="entry name" value="REPLICATION FACTOR C / DNA POLYMERASE III GAMMA-TAU SUBUNIT"/>
    <property type="match status" value="1"/>
</dbReference>
<dbReference type="InterPro" id="IPR027417">
    <property type="entry name" value="P-loop_NTPase"/>
</dbReference>
<dbReference type="Gene3D" id="1.20.272.10">
    <property type="match status" value="1"/>
</dbReference>
<dbReference type="GO" id="GO:0009360">
    <property type="term" value="C:DNA polymerase III complex"/>
    <property type="evidence" value="ECO:0007669"/>
    <property type="project" value="InterPro"/>
</dbReference>
<keyword evidence="3 10" id="KW-0808">Transferase</keyword>
<organism evidence="10 11">
    <name type="scientific">Candidatus Gullanella endobia</name>
    <dbReference type="NCBI Taxonomy" id="1070130"/>
    <lineage>
        <taxon>Bacteria</taxon>
        <taxon>Pseudomonadati</taxon>
        <taxon>Pseudomonadota</taxon>
        <taxon>Gammaproteobacteria</taxon>
        <taxon>Enterobacterales</taxon>
        <taxon>Enterobacteriaceae</taxon>
        <taxon>Candidatus Gullanella</taxon>
    </lineage>
</organism>
<dbReference type="GO" id="GO:0003677">
    <property type="term" value="F:DNA binding"/>
    <property type="evidence" value="ECO:0007669"/>
    <property type="project" value="InterPro"/>
</dbReference>
<dbReference type="InterPro" id="IPR048731">
    <property type="entry name" value="HolB_lid-gammaproteobact"/>
</dbReference>
<keyword evidence="11" id="KW-1185">Reference proteome</keyword>
<comment type="catalytic activity">
    <reaction evidence="7">
        <text>DNA(n) + a 2'-deoxyribonucleoside 5'-triphosphate = DNA(n+1) + diphosphate</text>
        <dbReference type="Rhea" id="RHEA:22508"/>
        <dbReference type="Rhea" id="RHEA-COMP:17339"/>
        <dbReference type="Rhea" id="RHEA-COMP:17340"/>
        <dbReference type="ChEBI" id="CHEBI:33019"/>
        <dbReference type="ChEBI" id="CHEBI:61560"/>
        <dbReference type="ChEBI" id="CHEBI:173112"/>
        <dbReference type="EC" id="2.7.7.7"/>
    </reaction>
</comment>
<evidence type="ECO:0000313" key="11">
    <source>
        <dbReference type="Proteomes" id="UP000095665"/>
    </source>
</evidence>
<dbReference type="PANTHER" id="PTHR11669:SF8">
    <property type="entry name" value="DNA POLYMERASE III SUBUNIT DELTA"/>
    <property type="match status" value="1"/>
</dbReference>
<keyword evidence="4 10" id="KW-0548">Nucleotidyltransferase</keyword>
<evidence type="ECO:0000313" key="10">
    <source>
        <dbReference type="EMBL" id="CUX96308.1"/>
    </source>
</evidence>
<evidence type="ECO:0000256" key="6">
    <source>
        <dbReference type="ARBA" id="ARBA00022932"/>
    </source>
</evidence>
<evidence type="ECO:0000256" key="4">
    <source>
        <dbReference type="ARBA" id="ARBA00022695"/>
    </source>
</evidence>
<dbReference type="STRING" id="1070130.FVIR_GE00468"/>